<protein>
    <submittedName>
        <fullName evidence="3">Uncharacterized protein</fullName>
    </submittedName>
</protein>
<gene>
    <name evidence="2" type="ORF">UFOVP1117_10</name>
    <name evidence="3" type="ORF">UFOVP1570_11</name>
    <name evidence="1" type="ORF">UFOVP632_7</name>
</gene>
<dbReference type="EMBL" id="LR798414">
    <property type="protein sequence ID" value="CAB5229733.1"/>
    <property type="molecule type" value="Genomic_DNA"/>
</dbReference>
<evidence type="ECO:0000313" key="2">
    <source>
        <dbReference type="EMBL" id="CAB4184490.1"/>
    </source>
</evidence>
<organism evidence="3">
    <name type="scientific">uncultured Caudovirales phage</name>
    <dbReference type="NCBI Taxonomy" id="2100421"/>
    <lineage>
        <taxon>Viruses</taxon>
        <taxon>Duplodnaviria</taxon>
        <taxon>Heunggongvirae</taxon>
        <taxon>Uroviricota</taxon>
        <taxon>Caudoviricetes</taxon>
        <taxon>Peduoviridae</taxon>
        <taxon>Maltschvirus</taxon>
        <taxon>Maltschvirus maltsch</taxon>
    </lineage>
</organism>
<accession>A0A6J7XES6</accession>
<dbReference type="EMBL" id="LR797062">
    <property type="protein sequence ID" value="CAB4184490.1"/>
    <property type="molecule type" value="Genomic_DNA"/>
</dbReference>
<proteinExistence type="predicted"/>
<dbReference type="EMBL" id="LR796608">
    <property type="protein sequence ID" value="CAB4154051.1"/>
    <property type="molecule type" value="Genomic_DNA"/>
</dbReference>
<reference evidence="3" key="1">
    <citation type="submission" date="2020-05" db="EMBL/GenBank/DDBJ databases">
        <authorList>
            <person name="Chiriac C."/>
            <person name="Salcher M."/>
            <person name="Ghai R."/>
            <person name="Kavagutti S V."/>
        </authorList>
    </citation>
    <scope>NUCLEOTIDE SEQUENCE</scope>
</reference>
<evidence type="ECO:0000313" key="1">
    <source>
        <dbReference type="EMBL" id="CAB4154051.1"/>
    </source>
</evidence>
<evidence type="ECO:0000313" key="3">
    <source>
        <dbReference type="EMBL" id="CAB5229733.1"/>
    </source>
</evidence>
<sequence length="131" mass="14625">MTGYQSKKAMAQDKLAQWDNEALKLALEALITITDAIYVNSQQEADAVYKANDAITAIKEALAQPAQKPVGFVDSKLNPIQRPWVAPTNNEWFEWWRVSQVANETEAEIDFADFLIIAQAVSAKLKEKNNG</sequence>
<name>A0A6J7XES6_9CAUD</name>